<evidence type="ECO:0000313" key="1">
    <source>
        <dbReference type="EMBL" id="HJC07306.1"/>
    </source>
</evidence>
<gene>
    <name evidence="1" type="ORF">H9704_14380</name>
</gene>
<comment type="caution">
    <text evidence="1">The sequence shown here is derived from an EMBL/GenBank/DDBJ whole genome shotgun (WGS) entry which is preliminary data.</text>
</comment>
<name>A0A9D2N381_9FIRM</name>
<dbReference type="Proteomes" id="UP000823910">
    <property type="component" value="Unassembled WGS sequence"/>
</dbReference>
<evidence type="ECO:0000313" key="2">
    <source>
        <dbReference type="Proteomes" id="UP000823910"/>
    </source>
</evidence>
<reference evidence="1" key="1">
    <citation type="journal article" date="2021" name="PeerJ">
        <title>Extensive microbial diversity within the chicken gut microbiome revealed by metagenomics and culture.</title>
        <authorList>
            <person name="Gilroy R."/>
            <person name="Ravi A."/>
            <person name="Getino M."/>
            <person name="Pursley I."/>
            <person name="Horton D.L."/>
            <person name="Alikhan N.F."/>
            <person name="Baker D."/>
            <person name="Gharbi K."/>
            <person name="Hall N."/>
            <person name="Watson M."/>
            <person name="Adriaenssens E.M."/>
            <person name="Foster-Nyarko E."/>
            <person name="Jarju S."/>
            <person name="Secka A."/>
            <person name="Antonio M."/>
            <person name="Oren A."/>
            <person name="Chaudhuri R.R."/>
            <person name="La Ragione R."/>
            <person name="Hildebrand F."/>
            <person name="Pallen M.J."/>
        </authorList>
    </citation>
    <scope>NUCLEOTIDE SEQUENCE</scope>
    <source>
        <strain evidence="1">CHK180-15479</strain>
    </source>
</reference>
<dbReference type="EMBL" id="DWWT01000078">
    <property type="protein sequence ID" value="HJC07306.1"/>
    <property type="molecule type" value="Genomic_DNA"/>
</dbReference>
<sequence>MGRADTATKNFMRQNDVFADAFNFFLYQGYPVIDPGRLRELNPAEIGKEEFGKFHSALGDVLEFIKYSGDKKKLVEWLYEEKPELTLGRREVEVLNACVNAKLVIKPEEEEVKVCKAIEDYKMEAVEKATKEVTESTRLSDLRNLMKNMQLTAQQAAAALGLSPEDTARLLEKL</sequence>
<proteinExistence type="predicted"/>
<organism evidence="1 2">
    <name type="scientific">Candidatus Enterocloster excrementipullorum</name>
    <dbReference type="NCBI Taxonomy" id="2838559"/>
    <lineage>
        <taxon>Bacteria</taxon>
        <taxon>Bacillati</taxon>
        <taxon>Bacillota</taxon>
        <taxon>Clostridia</taxon>
        <taxon>Lachnospirales</taxon>
        <taxon>Lachnospiraceae</taxon>
        <taxon>Enterocloster</taxon>
    </lineage>
</organism>
<accession>A0A9D2N381</accession>
<reference evidence="1" key="2">
    <citation type="submission" date="2021-04" db="EMBL/GenBank/DDBJ databases">
        <authorList>
            <person name="Gilroy R."/>
        </authorList>
    </citation>
    <scope>NUCLEOTIDE SEQUENCE</scope>
    <source>
        <strain evidence="1">CHK180-15479</strain>
    </source>
</reference>
<dbReference type="AlphaFoldDB" id="A0A9D2N381"/>
<protein>
    <submittedName>
        <fullName evidence="1">Uncharacterized protein</fullName>
    </submittedName>
</protein>